<sequence>QLTFNVVTSLERHCVIRVVESQKSTAPQKLSMSDEVICQVNVIVDAETGWWKSSKSKEWSLGTQ</sequence>
<protein>
    <submittedName>
        <fullName evidence="1">1312_t:CDS:1</fullName>
    </submittedName>
</protein>
<proteinExistence type="predicted"/>
<keyword evidence="2" id="KW-1185">Reference proteome</keyword>
<evidence type="ECO:0000313" key="1">
    <source>
        <dbReference type="EMBL" id="CAG8628422.1"/>
    </source>
</evidence>
<dbReference type="Proteomes" id="UP000789525">
    <property type="component" value="Unassembled WGS sequence"/>
</dbReference>
<accession>A0ACA9N1V9</accession>
<dbReference type="EMBL" id="CAJVPT010017707">
    <property type="protein sequence ID" value="CAG8628422.1"/>
    <property type="molecule type" value="Genomic_DNA"/>
</dbReference>
<organism evidence="1 2">
    <name type="scientific">Acaulospora colombiana</name>
    <dbReference type="NCBI Taxonomy" id="27376"/>
    <lineage>
        <taxon>Eukaryota</taxon>
        <taxon>Fungi</taxon>
        <taxon>Fungi incertae sedis</taxon>
        <taxon>Mucoromycota</taxon>
        <taxon>Glomeromycotina</taxon>
        <taxon>Glomeromycetes</taxon>
        <taxon>Diversisporales</taxon>
        <taxon>Acaulosporaceae</taxon>
        <taxon>Acaulospora</taxon>
    </lineage>
</organism>
<feature type="non-terminal residue" evidence="1">
    <location>
        <position position="1"/>
    </location>
</feature>
<reference evidence="1" key="1">
    <citation type="submission" date="2021-06" db="EMBL/GenBank/DDBJ databases">
        <authorList>
            <person name="Kallberg Y."/>
            <person name="Tangrot J."/>
            <person name="Rosling A."/>
        </authorList>
    </citation>
    <scope>NUCLEOTIDE SEQUENCE</scope>
    <source>
        <strain evidence="1">CL356</strain>
    </source>
</reference>
<evidence type="ECO:0000313" key="2">
    <source>
        <dbReference type="Proteomes" id="UP000789525"/>
    </source>
</evidence>
<comment type="caution">
    <text evidence="1">The sequence shown here is derived from an EMBL/GenBank/DDBJ whole genome shotgun (WGS) entry which is preliminary data.</text>
</comment>
<gene>
    <name evidence="1" type="ORF">ACOLOM_LOCUS7557</name>
</gene>
<name>A0ACA9N1V9_9GLOM</name>